<evidence type="ECO:0000313" key="3">
    <source>
        <dbReference type="Proteomes" id="UP000580517"/>
    </source>
</evidence>
<sequence>MSHASGTQTTLHTSAEGLRTGRVDIPSFDQPIQAYYAAPGETREGGFPLVLVVQEIFGVNEHTQDICRRFAHQGYMAVAVELYQRQGDASSYDDNARLIKEIVSKVPDEQVMADLDAAVSWAGEQGANTERVGISGFCWGGRIVWMYAAHNPVCKAGVAWYGRLATGHGPLQVRNPVDVAGQLHGPVLGLYGGKDASIPLEDVRSMEGALAKGGEAAQASQIVVYPASGHAFFADYRPSYNPADAKDGWERCLAWFARYLT</sequence>
<reference evidence="2 3" key="1">
    <citation type="submission" date="2020-07" db="EMBL/GenBank/DDBJ databases">
        <title>Taxonomic revisions and descriptions of new bacterial species based on genomic comparisons in the high-G+C-content subgroup of the family Alcaligenaceae.</title>
        <authorList>
            <person name="Szabo A."/>
            <person name="Felfoldi T."/>
        </authorList>
    </citation>
    <scope>NUCLEOTIDE SEQUENCE [LARGE SCALE GENOMIC DNA]</scope>
    <source>
        <strain evidence="2 3">DSM 25264</strain>
    </source>
</reference>
<dbReference type="InterPro" id="IPR051049">
    <property type="entry name" value="Dienelactone_hydrolase-like"/>
</dbReference>
<evidence type="ECO:0000313" key="2">
    <source>
        <dbReference type="EMBL" id="NYT38421.1"/>
    </source>
</evidence>
<dbReference type="InterPro" id="IPR029058">
    <property type="entry name" value="AB_hydrolase_fold"/>
</dbReference>
<dbReference type="GO" id="GO:0016787">
    <property type="term" value="F:hydrolase activity"/>
    <property type="evidence" value="ECO:0007669"/>
    <property type="project" value="UniProtKB-KW"/>
</dbReference>
<dbReference type="InterPro" id="IPR002925">
    <property type="entry name" value="Dienelactn_hydro"/>
</dbReference>
<keyword evidence="3" id="KW-1185">Reference proteome</keyword>
<dbReference type="AlphaFoldDB" id="A0A853FJ28"/>
<evidence type="ECO:0000259" key="1">
    <source>
        <dbReference type="Pfam" id="PF01738"/>
    </source>
</evidence>
<accession>A0A853FJ28</accession>
<dbReference type="RefSeq" id="WP_129970206.1">
    <property type="nucleotide sequence ID" value="NZ_JACCEW010000005.1"/>
</dbReference>
<dbReference type="OrthoDB" id="9787933at2"/>
<gene>
    <name evidence="2" type="ORF">H0A68_16175</name>
</gene>
<proteinExistence type="predicted"/>
<dbReference type="Gene3D" id="3.40.50.1820">
    <property type="entry name" value="alpha/beta hydrolase"/>
    <property type="match status" value="1"/>
</dbReference>
<dbReference type="PANTHER" id="PTHR46623:SF6">
    <property type="entry name" value="ALPHA_BETA-HYDROLASES SUPERFAMILY PROTEIN"/>
    <property type="match status" value="1"/>
</dbReference>
<dbReference type="Proteomes" id="UP000580517">
    <property type="component" value="Unassembled WGS sequence"/>
</dbReference>
<organism evidence="2 3">
    <name type="scientific">Allopusillimonas soli</name>
    <dbReference type="NCBI Taxonomy" id="659016"/>
    <lineage>
        <taxon>Bacteria</taxon>
        <taxon>Pseudomonadati</taxon>
        <taxon>Pseudomonadota</taxon>
        <taxon>Betaproteobacteria</taxon>
        <taxon>Burkholderiales</taxon>
        <taxon>Alcaligenaceae</taxon>
        <taxon>Allopusillimonas</taxon>
    </lineage>
</organism>
<dbReference type="EMBL" id="JACCEW010000005">
    <property type="protein sequence ID" value="NYT38421.1"/>
    <property type="molecule type" value="Genomic_DNA"/>
</dbReference>
<protein>
    <submittedName>
        <fullName evidence="2">Dienelactone hydrolase family protein</fullName>
    </submittedName>
</protein>
<feature type="domain" description="Dienelactone hydrolase" evidence="1">
    <location>
        <begin position="32"/>
        <end position="260"/>
    </location>
</feature>
<name>A0A853FJ28_9BURK</name>
<dbReference type="SUPFAM" id="SSF53474">
    <property type="entry name" value="alpha/beta-Hydrolases"/>
    <property type="match status" value="1"/>
</dbReference>
<keyword evidence="2" id="KW-0378">Hydrolase</keyword>
<dbReference type="PANTHER" id="PTHR46623">
    <property type="entry name" value="CARBOXYMETHYLENEBUTENOLIDASE-RELATED"/>
    <property type="match status" value="1"/>
</dbReference>
<comment type="caution">
    <text evidence="2">The sequence shown here is derived from an EMBL/GenBank/DDBJ whole genome shotgun (WGS) entry which is preliminary data.</text>
</comment>
<dbReference type="Pfam" id="PF01738">
    <property type="entry name" value="DLH"/>
    <property type="match status" value="1"/>
</dbReference>